<accession>A0A7K0CB86</accession>
<organism evidence="3 4">
    <name type="scientific">Streptomyces smaragdinus</name>
    <dbReference type="NCBI Taxonomy" id="2585196"/>
    <lineage>
        <taxon>Bacteria</taxon>
        <taxon>Bacillati</taxon>
        <taxon>Actinomycetota</taxon>
        <taxon>Actinomycetes</taxon>
        <taxon>Kitasatosporales</taxon>
        <taxon>Streptomycetaceae</taxon>
        <taxon>Streptomyces</taxon>
    </lineage>
</organism>
<keyword evidence="4" id="KW-1185">Reference proteome</keyword>
<name>A0A7K0CB86_9ACTN</name>
<feature type="signal peptide" evidence="2">
    <location>
        <begin position="1"/>
        <end position="23"/>
    </location>
</feature>
<evidence type="ECO:0000313" key="3">
    <source>
        <dbReference type="EMBL" id="MQY10044.1"/>
    </source>
</evidence>
<reference evidence="3 4" key="1">
    <citation type="submission" date="2019-10" db="EMBL/GenBank/DDBJ databases">
        <title>Streptomyces smaragdinus sp. nov. and Streptomyces fabii sp. nov., isolated from the gut of fungus growing-termite Macrotermes natalensis.</title>
        <authorList>
            <person name="Schwitalla J."/>
            <person name="Benndorf R."/>
            <person name="Martin K."/>
            <person name="De Beer W."/>
            <person name="Kaster A.-K."/>
            <person name="Vollmers J."/>
            <person name="Poulsen M."/>
            <person name="Beemelmanns C."/>
        </authorList>
    </citation>
    <scope>NUCLEOTIDE SEQUENCE [LARGE SCALE GENOMIC DNA]</scope>
    <source>
        <strain evidence="3 4">RB5</strain>
    </source>
</reference>
<evidence type="ECO:0008006" key="5">
    <source>
        <dbReference type="Google" id="ProtNLM"/>
    </source>
</evidence>
<gene>
    <name evidence="3" type="ORF">SRB5_01480</name>
</gene>
<sequence length="205" mass="21121">MKIHCVVLVVGALALAGCGTKSASSGNVDRSELEARARDAQVAIENVYVTEVADFDLAEQSVGVLGADGWSAIYVREGTGAQIRLGVDRRSIDKSTCPDLPVGVGTGGRPGAVECAEDDGSWYRVDAAQHEYATGVDGRVVRVNADLGAVDRDTLREAARAAHPASDAELDEVLPQRRDGGGPVERGDLPAEGDGAPDNGVGVGG</sequence>
<comment type="caution">
    <text evidence="3">The sequence shown here is derived from an EMBL/GenBank/DDBJ whole genome shotgun (WGS) entry which is preliminary data.</text>
</comment>
<dbReference type="PROSITE" id="PS51257">
    <property type="entry name" value="PROKAR_LIPOPROTEIN"/>
    <property type="match status" value="1"/>
</dbReference>
<feature type="chain" id="PRO_5029769234" description="Membrane lipoprotein" evidence="2">
    <location>
        <begin position="24"/>
        <end position="205"/>
    </location>
</feature>
<feature type="region of interest" description="Disordered" evidence="1">
    <location>
        <begin position="160"/>
        <end position="205"/>
    </location>
</feature>
<evidence type="ECO:0000256" key="1">
    <source>
        <dbReference type="SAM" id="MobiDB-lite"/>
    </source>
</evidence>
<dbReference type="AlphaFoldDB" id="A0A7K0CB86"/>
<keyword evidence="2" id="KW-0732">Signal</keyword>
<dbReference type="RefSeq" id="WP_153449421.1">
    <property type="nucleotide sequence ID" value="NZ_WEGJ01000001.1"/>
</dbReference>
<evidence type="ECO:0000313" key="4">
    <source>
        <dbReference type="Proteomes" id="UP000466345"/>
    </source>
</evidence>
<feature type="compositionally biased region" description="Basic and acidic residues" evidence="1">
    <location>
        <begin position="174"/>
        <end position="189"/>
    </location>
</feature>
<evidence type="ECO:0000256" key="2">
    <source>
        <dbReference type="SAM" id="SignalP"/>
    </source>
</evidence>
<dbReference type="OrthoDB" id="4828536at2"/>
<proteinExistence type="predicted"/>
<dbReference type="Proteomes" id="UP000466345">
    <property type="component" value="Unassembled WGS sequence"/>
</dbReference>
<dbReference type="EMBL" id="WEGJ01000001">
    <property type="protein sequence ID" value="MQY10044.1"/>
    <property type="molecule type" value="Genomic_DNA"/>
</dbReference>
<protein>
    <recommendedName>
        <fullName evidence="5">Membrane lipoprotein</fullName>
    </recommendedName>
</protein>